<dbReference type="Proteomes" id="UP000425960">
    <property type="component" value="Chromosome"/>
</dbReference>
<dbReference type="RefSeq" id="WP_155324631.1">
    <property type="nucleotide sequence ID" value="NZ_AP021876.1"/>
</dbReference>
<evidence type="ECO:0000313" key="1">
    <source>
        <dbReference type="EMBL" id="BBO84831.1"/>
    </source>
</evidence>
<sequence>MSEKMWPLWVPFLLLVIALSPGKGIAGIPEVNHVMVTDVTTVSFSVIWASSEAATADIEVFEDANGTTLLSGAVVVSHPVNDADKADAIKAAAEESGVMKVMVTGLQPDTTYYFQTITTSKSTADVTSEPAAAPLTSVTTETSTVRTYEDGTDILPFSNDVIVEDCYLEDGTTPADGSLLIATVAGGQYPITAFIGDGVDSPYALIDLNNMFSRESSENLDLEQGENLTLVNFGGLNGNSVVSHRVPSDLGLAEIKSGDPFLKVGWNMVSLPLEPINNNIVDLIESIYDKVDSIWAYDASSGDYLSMDKSMPDFLWSLRSLESTTGYWFVMNEETSFKYNGDFQSNTMQLSSGWNLVGVKDLKTKDLSESIADISEYVESIWYYDAAEGIYVSYDVTLPSYLNSLFTIEPGNAYWFVMSSECDDGNCEW</sequence>
<evidence type="ECO:0000313" key="2">
    <source>
        <dbReference type="Proteomes" id="UP000425960"/>
    </source>
</evidence>
<gene>
    <name evidence="1" type="ORF">DSCO28_53970</name>
</gene>
<protein>
    <submittedName>
        <fullName evidence="1">Uncharacterized protein</fullName>
    </submittedName>
</protein>
<organism evidence="1 2">
    <name type="scientific">Desulfosarcina ovata subsp. sediminis</name>
    <dbReference type="NCBI Taxonomy" id="885957"/>
    <lineage>
        <taxon>Bacteria</taxon>
        <taxon>Pseudomonadati</taxon>
        <taxon>Thermodesulfobacteriota</taxon>
        <taxon>Desulfobacteria</taxon>
        <taxon>Desulfobacterales</taxon>
        <taxon>Desulfosarcinaceae</taxon>
        <taxon>Desulfosarcina</taxon>
    </lineage>
</organism>
<name>A0A5K7ZXI4_9BACT</name>
<dbReference type="AlphaFoldDB" id="A0A5K7ZXI4"/>
<reference evidence="1 2" key="1">
    <citation type="submission" date="2019-11" db="EMBL/GenBank/DDBJ databases">
        <title>Comparative genomics of hydrocarbon-degrading Desulfosarcina strains.</title>
        <authorList>
            <person name="Watanabe M."/>
            <person name="Kojima H."/>
            <person name="Fukui M."/>
        </authorList>
    </citation>
    <scope>NUCLEOTIDE SEQUENCE [LARGE SCALE GENOMIC DNA]</scope>
    <source>
        <strain evidence="1 2">28bB2T</strain>
    </source>
</reference>
<proteinExistence type="predicted"/>
<accession>A0A5K7ZXI4</accession>
<dbReference type="KEGG" id="dov:DSCO28_53970"/>
<dbReference type="EMBL" id="AP021876">
    <property type="protein sequence ID" value="BBO84831.1"/>
    <property type="molecule type" value="Genomic_DNA"/>
</dbReference>